<dbReference type="AlphaFoldDB" id="A0A8E2AVK8"/>
<sequence>MSAPALAADIAQPLHESTFQLPLYVPELPLSPNERKRGPQDTEGDPLQPTKKWKNEDGQPTAEFKCDTCLKTYSTKESWRRHQKQHYSEQEQELHWFYCPYAYDGCEYRNMQKSLLWGHMRAKHPDQPITCQEMVEAGIDGRRQCGVILRSHAELCAHSIAVHYIQRRDDRIKPKCDSVSRAWIRKTATTWKGKNTMRSGPDGKLAPASEIEEIPASMVGAGSSSSSRSGPSSRGQAEMRARGYTFGPPYSSPSPALNQRSSSVGRDSSMTSTAMLSAPVGTGGTTNPMSGRPMSTVFHTRVSSVPILDALPGLNIKTLPFPLFPAPDTVPRQ</sequence>
<dbReference type="PROSITE" id="PS00028">
    <property type="entry name" value="ZINC_FINGER_C2H2_1"/>
    <property type="match status" value="1"/>
</dbReference>
<reference evidence="4 5" key="1">
    <citation type="submission" date="2016-07" db="EMBL/GenBank/DDBJ databases">
        <title>Draft genome of the white-rot fungus Obba rivulosa 3A-2.</title>
        <authorList>
            <consortium name="DOE Joint Genome Institute"/>
            <person name="Miettinen O."/>
            <person name="Riley R."/>
            <person name="Acob R."/>
            <person name="Barry K."/>
            <person name="Cullen D."/>
            <person name="De Vries R."/>
            <person name="Hainaut M."/>
            <person name="Hatakka A."/>
            <person name="Henrissat B."/>
            <person name="Hilden K."/>
            <person name="Kuo R."/>
            <person name="Labutti K."/>
            <person name="Lipzen A."/>
            <person name="Makela M.R."/>
            <person name="Sandor L."/>
            <person name="Spatafora J.W."/>
            <person name="Grigoriev I.V."/>
            <person name="Hibbett D.S."/>
        </authorList>
    </citation>
    <scope>NUCLEOTIDE SEQUENCE [LARGE SCALE GENOMIC DNA]</scope>
    <source>
        <strain evidence="4 5">3A-2</strain>
    </source>
</reference>
<protein>
    <recommendedName>
        <fullName evidence="3">C2H2-type domain-containing protein</fullName>
    </recommendedName>
</protein>
<evidence type="ECO:0000313" key="4">
    <source>
        <dbReference type="EMBL" id="OCH91771.1"/>
    </source>
</evidence>
<organism evidence="4 5">
    <name type="scientific">Obba rivulosa</name>
    <dbReference type="NCBI Taxonomy" id="1052685"/>
    <lineage>
        <taxon>Eukaryota</taxon>
        <taxon>Fungi</taxon>
        <taxon>Dikarya</taxon>
        <taxon>Basidiomycota</taxon>
        <taxon>Agaricomycotina</taxon>
        <taxon>Agaricomycetes</taxon>
        <taxon>Polyporales</taxon>
        <taxon>Gelatoporiaceae</taxon>
        <taxon>Obba</taxon>
    </lineage>
</organism>
<keyword evidence="1" id="KW-0479">Metal-binding</keyword>
<dbReference type="Gene3D" id="3.30.160.60">
    <property type="entry name" value="Classic Zinc Finger"/>
    <property type="match status" value="1"/>
</dbReference>
<evidence type="ECO:0000256" key="2">
    <source>
        <dbReference type="SAM" id="MobiDB-lite"/>
    </source>
</evidence>
<feature type="region of interest" description="Disordered" evidence="2">
    <location>
        <begin position="28"/>
        <end position="60"/>
    </location>
</feature>
<dbReference type="SMART" id="SM00355">
    <property type="entry name" value="ZnF_C2H2"/>
    <property type="match status" value="2"/>
</dbReference>
<feature type="compositionally biased region" description="Low complexity" evidence="2">
    <location>
        <begin position="218"/>
        <end position="235"/>
    </location>
</feature>
<evidence type="ECO:0000313" key="5">
    <source>
        <dbReference type="Proteomes" id="UP000250043"/>
    </source>
</evidence>
<dbReference type="EMBL" id="KV722380">
    <property type="protein sequence ID" value="OCH91771.1"/>
    <property type="molecule type" value="Genomic_DNA"/>
</dbReference>
<evidence type="ECO:0000259" key="3">
    <source>
        <dbReference type="PROSITE" id="PS50157"/>
    </source>
</evidence>
<evidence type="ECO:0000256" key="1">
    <source>
        <dbReference type="PROSITE-ProRule" id="PRU00042"/>
    </source>
</evidence>
<keyword evidence="1" id="KW-0862">Zinc</keyword>
<keyword evidence="1" id="KW-0863">Zinc-finger</keyword>
<accession>A0A8E2AVK8</accession>
<proteinExistence type="predicted"/>
<name>A0A8E2AVK8_9APHY</name>
<dbReference type="Proteomes" id="UP000250043">
    <property type="component" value="Unassembled WGS sequence"/>
</dbReference>
<dbReference type="PROSITE" id="PS50157">
    <property type="entry name" value="ZINC_FINGER_C2H2_2"/>
    <property type="match status" value="1"/>
</dbReference>
<feature type="domain" description="C2H2-type" evidence="3">
    <location>
        <begin position="64"/>
        <end position="91"/>
    </location>
</feature>
<feature type="compositionally biased region" description="Polar residues" evidence="2">
    <location>
        <begin position="253"/>
        <end position="275"/>
    </location>
</feature>
<keyword evidence="5" id="KW-1185">Reference proteome</keyword>
<dbReference type="InterPro" id="IPR013087">
    <property type="entry name" value="Znf_C2H2_type"/>
</dbReference>
<dbReference type="GO" id="GO:0008270">
    <property type="term" value="F:zinc ion binding"/>
    <property type="evidence" value="ECO:0007669"/>
    <property type="project" value="UniProtKB-KW"/>
</dbReference>
<feature type="region of interest" description="Disordered" evidence="2">
    <location>
        <begin position="218"/>
        <end position="294"/>
    </location>
</feature>
<gene>
    <name evidence="4" type="ORF">OBBRIDRAFT_886768</name>
</gene>